<comment type="caution">
    <text evidence="4">The sequence shown here is derived from an EMBL/GenBank/DDBJ whole genome shotgun (WGS) entry which is preliminary data.</text>
</comment>
<dbReference type="AlphaFoldDB" id="A0A2U2DSF9"/>
<proteinExistence type="predicted"/>
<dbReference type="RefSeq" id="WP_109458573.1">
    <property type="nucleotide sequence ID" value="NZ_QFBC01000004.1"/>
</dbReference>
<feature type="transmembrane region" description="Helical" evidence="1">
    <location>
        <begin position="77"/>
        <end position="95"/>
    </location>
</feature>
<dbReference type="Proteomes" id="UP000245252">
    <property type="component" value="Unassembled WGS sequence"/>
</dbReference>
<keyword evidence="1" id="KW-1133">Transmembrane helix</keyword>
<dbReference type="Pfam" id="PF04773">
    <property type="entry name" value="FecR"/>
    <property type="match status" value="1"/>
</dbReference>
<dbReference type="InterPro" id="IPR032623">
    <property type="entry name" value="FecR_N"/>
</dbReference>
<keyword evidence="5" id="KW-1185">Reference proteome</keyword>
<accession>A0A2U2DSF9</accession>
<dbReference type="Pfam" id="PF16220">
    <property type="entry name" value="DUF4880"/>
    <property type="match status" value="1"/>
</dbReference>
<evidence type="ECO:0000313" key="4">
    <source>
        <dbReference type="EMBL" id="PWE56253.1"/>
    </source>
</evidence>
<dbReference type="Gene3D" id="3.55.50.30">
    <property type="match status" value="1"/>
</dbReference>
<reference evidence="4 5" key="1">
    <citation type="submission" date="2018-05" db="EMBL/GenBank/DDBJ databases">
        <title>The draft genome of strain NS-104.</title>
        <authorList>
            <person name="Hang P."/>
            <person name="Jiang J."/>
        </authorList>
    </citation>
    <scope>NUCLEOTIDE SEQUENCE [LARGE SCALE GENOMIC DNA]</scope>
    <source>
        <strain evidence="4 5">NS-104</strain>
    </source>
</reference>
<feature type="domain" description="FecR protein" evidence="2">
    <location>
        <begin position="102"/>
        <end position="193"/>
    </location>
</feature>
<keyword evidence="1" id="KW-0812">Transmembrane</keyword>
<dbReference type="GO" id="GO:0016989">
    <property type="term" value="F:sigma factor antagonist activity"/>
    <property type="evidence" value="ECO:0007669"/>
    <property type="project" value="TreeGrafter"/>
</dbReference>
<gene>
    <name evidence="4" type="ORF">DEM27_12585</name>
</gene>
<evidence type="ECO:0000256" key="1">
    <source>
        <dbReference type="SAM" id="Phobius"/>
    </source>
</evidence>
<dbReference type="PIRSF" id="PIRSF018266">
    <property type="entry name" value="FecR"/>
    <property type="match status" value="1"/>
</dbReference>
<sequence>MKDDDTDPLFIEALEWLARMQDDQVSASERARFAEWISASPAHADAYERAEQLWDRFEIVKPEYQRLRRSRALSRRSVVLGGLAALAAAGGYWALPAGLLADHVTDIGERRAFALPDGSAVELGSYSALSVLYTDGERRLILHRGQAFFTVAADTARPFVVEAAAGTIQALGTRFDVKFSERDVTVTVIEHSVRVTPSGSVPVTVEEGWQVSYDPRGATSPRPIDVEAVQAWRRDRIVFEDVPLRRVLRELERYRRGKIILMDDTVGDIPVTAIFDTKEANGALAVIAETLPVRVVDAAGFVAIVSRR</sequence>
<dbReference type="InterPro" id="IPR006860">
    <property type="entry name" value="FecR"/>
</dbReference>
<dbReference type="OrthoDB" id="9798846at2"/>
<evidence type="ECO:0000259" key="2">
    <source>
        <dbReference type="Pfam" id="PF04773"/>
    </source>
</evidence>
<dbReference type="InterPro" id="IPR012373">
    <property type="entry name" value="Ferrdict_sens_TM"/>
</dbReference>
<evidence type="ECO:0000313" key="5">
    <source>
        <dbReference type="Proteomes" id="UP000245252"/>
    </source>
</evidence>
<keyword evidence="1" id="KW-0472">Membrane</keyword>
<dbReference type="PANTHER" id="PTHR30273:SF2">
    <property type="entry name" value="PROTEIN FECR"/>
    <property type="match status" value="1"/>
</dbReference>
<organism evidence="4 5">
    <name type="scientific">Metarhizobium album</name>
    <dbReference type="NCBI Taxonomy" id="2182425"/>
    <lineage>
        <taxon>Bacteria</taxon>
        <taxon>Pseudomonadati</taxon>
        <taxon>Pseudomonadota</taxon>
        <taxon>Alphaproteobacteria</taxon>
        <taxon>Hyphomicrobiales</taxon>
        <taxon>Rhizobiaceae</taxon>
        <taxon>Metarhizobium</taxon>
    </lineage>
</organism>
<dbReference type="EMBL" id="QFBC01000004">
    <property type="protein sequence ID" value="PWE56253.1"/>
    <property type="molecule type" value="Genomic_DNA"/>
</dbReference>
<dbReference type="PANTHER" id="PTHR30273">
    <property type="entry name" value="PERIPLASMIC SIGNAL SENSOR AND SIGMA FACTOR ACTIVATOR FECR-RELATED"/>
    <property type="match status" value="1"/>
</dbReference>
<name>A0A2U2DSF9_9HYPH</name>
<protein>
    <submittedName>
        <fullName evidence="4">Iron dicitrate transport regulator FecR</fullName>
    </submittedName>
</protein>
<evidence type="ECO:0000259" key="3">
    <source>
        <dbReference type="Pfam" id="PF16220"/>
    </source>
</evidence>
<dbReference type="Gene3D" id="2.60.120.1440">
    <property type="match status" value="1"/>
</dbReference>
<feature type="domain" description="FecR N-terminal" evidence="3">
    <location>
        <begin position="12"/>
        <end position="53"/>
    </location>
</feature>